<proteinExistence type="predicted"/>
<accession>A0AC35TQ35</accession>
<evidence type="ECO:0000313" key="2">
    <source>
        <dbReference type="WBParaSite" id="RSKR_0000274000.1"/>
    </source>
</evidence>
<dbReference type="WBParaSite" id="RSKR_0000274000.1">
    <property type="protein sequence ID" value="RSKR_0000274000.1"/>
    <property type="gene ID" value="RSKR_0000274000"/>
</dbReference>
<reference evidence="2" key="1">
    <citation type="submission" date="2016-11" db="UniProtKB">
        <authorList>
            <consortium name="WormBaseParasite"/>
        </authorList>
    </citation>
    <scope>IDENTIFICATION</scope>
    <source>
        <strain evidence="2">KR3021</strain>
    </source>
</reference>
<sequence length="344" mass="39923">MKEYVATIQALFSEGKHSEAMKMYESLKDKMAIGNEHFHKAVSEEKEMGDLMLTRYRYIVDTCKAPDQLKFIEERNTRMVIEELYRSNKMAAAEYLSWKSSLSDMVNTDLYKEYSAINQGLESRDLGPAFVWVNENKSKLKKIDSRMEVELKIQACIEILRLEKLEAAIDYCRINFSNVPKDKWHGNLLHLMGLLVSTGKVTHPEYIFMLSDFRWDFLKNYFNQEYKKVFHLDTPSAFSLSLQVGLAVLKTPHCKKTPFSKCPTCDVNAFEIAYKLPHATCLNSRIIDRYNALTLNDNNIPMMLPDGTVYGKYTIDEFTKDGFFHDPLSNEKHPLENILKLFVL</sequence>
<organism evidence="1 2">
    <name type="scientific">Rhabditophanes sp. KR3021</name>
    <dbReference type="NCBI Taxonomy" id="114890"/>
    <lineage>
        <taxon>Eukaryota</taxon>
        <taxon>Metazoa</taxon>
        <taxon>Ecdysozoa</taxon>
        <taxon>Nematoda</taxon>
        <taxon>Chromadorea</taxon>
        <taxon>Rhabditida</taxon>
        <taxon>Tylenchina</taxon>
        <taxon>Panagrolaimomorpha</taxon>
        <taxon>Strongyloidoidea</taxon>
        <taxon>Alloionematidae</taxon>
        <taxon>Rhabditophanes</taxon>
    </lineage>
</organism>
<evidence type="ECO:0000313" key="1">
    <source>
        <dbReference type="Proteomes" id="UP000095286"/>
    </source>
</evidence>
<name>A0AC35TQ35_9BILA</name>
<protein>
    <submittedName>
        <fullName evidence="2">CTLH domain-containing protein</fullName>
    </submittedName>
</protein>
<dbReference type="Proteomes" id="UP000095286">
    <property type="component" value="Unplaced"/>
</dbReference>